<dbReference type="Proteomes" id="UP000003759">
    <property type="component" value="Chromosome"/>
</dbReference>
<dbReference type="OrthoDB" id="308200at2"/>
<dbReference type="KEGG" id="bpw:WESB_2561"/>
<reference evidence="1 2" key="1">
    <citation type="journal article" date="2012" name="BMC Genomics">
        <title>Comparative genomics of Brachyspira pilosicoli strains: genome rearrangements, reductions and correlation of genetic compliment with phenotypic diversity.</title>
        <authorList>
            <person name="Mappley L.J."/>
            <person name="Black M.L."/>
            <person name="Abuoun M."/>
            <person name="Darby A.C."/>
            <person name="Woodward M.J."/>
            <person name="Parkhill J."/>
            <person name="Turner A.K."/>
            <person name="Bellgard M.I."/>
            <person name="La T."/>
            <person name="Phillips N.D."/>
            <person name="La Ragione R.M."/>
            <person name="Hampson D.J."/>
        </authorList>
    </citation>
    <scope>NUCLEOTIDE SEQUENCE [LARGE SCALE GENOMIC DNA]</scope>
    <source>
        <strain evidence="1">WesB</strain>
    </source>
</reference>
<dbReference type="RefSeq" id="WP_014934074.1">
    <property type="nucleotide sequence ID" value="NC_018604.1"/>
</dbReference>
<dbReference type="AlphaFoldDB" id="K0JIH2"/>
<evidence type="ECO:0000313" key="1">
    <source>
        <dbReference type="EMBL" id="CCG58023.1"/>
    </source>
</evidence>
<evidence type="ECO:0000313" key="2">
    <source>
        <dbReference type="Proteomes" id="UP000003759"/>
    </source>
</evidence>
<dbReference type="PROSITE" id="PS51257">
    <property type="entry name" value="PROKAR_LIPOPROTEIN"/>
    <property type="match status" value="1"/>
</dbReference>
<gene>
    <name evidence="1" type="ORF">WESB_2561</name>
</gene>
<proteinExistence type="predicted"/>
<organism evidence="1 2">
    <name type="scientific">Brachyspira pilosicoli WesB</name>
    <dbReference type="NCBI Taxonomy" id="1161918"/>
    <lineage>
        <taxon>Bacteria</taxon>
        <taxon>Pseudomonadati</taxon>
        <taxon>Spirochaetota</taxon>
        <taxon>Spirochaetia</taxon>
        <taxon>Brachyspirales</taxon>
        <taxon>Brachyspiraceae</taxon>
        <taxon>Brachyspira</taxon>
    </lineage>
</organism>
<dbReference type="EMBL" id="HE793032">
    <property type="protein sequence ID" value="CCG58023.1"/>
    <property type="molecule type" value="Genomic_DNA"/>
</dbReference>
<protein>
    <recommendedName>
        <fullName evidence="3">Lipoprotein</fullName>
    </recommendedName>
</protein>
<sequence length="89" mass="10638">MKYRFWVLLFLFIFLVGCAAQVKYITIPMSRPPAMFIVEDIQTDKQLIQGYQKSIIKITEWQKWYNIQVGSNYFKFTNNIEIVKPNPLQ</sequence>
<accession>K0JIH2</accession>
<name>K0JIH2_BRAPL</name>
<dbReference type="PATRIC" id="fig|1161918.5.peg.2121"/>
<dbReference type="HOGENOM" id="CLU_187439_0_0_12"/>
<evidence type="ECO:0008006" key="3">
    <source>
        <dbReference type="Google" id="ProtNLM"/>
    </source>
</evidence>